<organism evidence="1">
    <name type="scientific">marine sediment metagenome</name>
    <dbReference type="NCBI Taxonomy" id="412755"/>
    <lineage>
        <taxon>unclassified sequences</taxon>
        <taxon>metagenomes</taxon>
        <taxon>ecological metagenomes</taxon>
    </lineage>
</organism>
<gene>
    <name evidence="1" type="ORF">LCGC14_0813980</name>
</gene>
<protein>
    <submittedName>
        <fullName evidence="1">Uncharacterized protein</fullName>
    </submittedName>
</protein>
<dbReference type="AlphaFoldDB" id="A0A0F9PKR8"/>
<feature type="non-terminal residue" evidence="1">
    <location>
        <position position="1"/>
    </location>
</feature>
<evidence type="ECO:0000313" key="1">
    <source>
        <dbReference type="EMBL" id="KKN32410.1"/>
    </source>
</evidence>
<name>A0A0F9PKR8_9ZZZZ</name>
<reference evidence="1" key="1">
    <citation type="journal article" date="2015" name="Nature">
        <title>Complex archaea that bridge the gap between prokaryotes and eukaryotes.</title>
        <authorList>
            <person name="Spang A."/>
            <person name="Saw J.H."/>
            <person name="Jorgensen S.L."/>
            <person name="Zaremba-Niedzwiedzka K."/>
            <person name="Martijn J."/>
            <person name="Lind A.E."/>
            <person name="van Eijk R."/>
            <person name="Schleper C."/>
            <person name="Guy L."/>
            <person name="Ettema T.J."/>
        </authorList>
    </citation>
    <scope>NUCLEOTIDE SEQUENCE</scope>
</reference>
<sequence>TLTYDWLIFKVLAHYTQDPTLIRWLQDGDNPLEKFGEVLDVGQKEATAFLLWLICGQEEGIVSRLYPDWSSHLPDAPQLLTATHIDKHMSALKLGLIRLVDQHATARRVRTLYGRYSPWGWGLAASERLHFVIMGSVDDLLDVTVASLADLGSEVHWLEPEGSTRYNRWLRAKVVGYTKEESMDWQRTLEELGTLNGPLNMVPLRPIVSVE</sequence>
<dbReference type="EMBL" id="LAZR01002254">
    <property type="protein sequence ID" value="KKN32410.1"/>
    <property type="molecule type" value="Genomic_DNA"/>
</dbReference>
<comment type="caution">
    <text evidence="1">The sequence shown here is derived from an EMBL/GenBank/DDBJ whole genome shotgun (WGS) entry which is preliminary data.</text>
</comment>
<proteinExistence type="predicted"/>
<accession>A0A0F9PKR8</accession>